<name>A0ACA9YD35_9ASCO</name>
<proteinExistence type="predicted"/>
<sequence length="114" mass="12789">MDEPVKPEVVETTTKTIAVKEESVENGIDSSSVTPTTNPVKRQKVSEEPKEEYESSEPVHEAVGGSSVRKYLNKTLTVHLLEGLKEVGKRKPEDPLKWLGEFLIERSKTQNNNQ</sequence>
<dbReference type="Proteomes" id="UP001152531">
    <property type="component" value="Unassembled WGS sequence"/>
</dbReference>
<comment type="caution">
    <text evidence="1">The sequence shown here is derived from an EMBL/GenBank/DDBJ whole genome shotgun (WGS) entry which is preliminary data.</text>
</comment>
<organism evidence="1 2">
    <name type="scientific">[Candida] jaroonii</name>
    <dbReference type="NCBI Taxonomy" id="467808"/>
    <lineage>
        <taxon>Eukaryota</taxon>
        <taxon>Fungi</taxon>
        <taxon>Dikarya</taxon>
        <taxon>Ascomycota</taxon>
        <taxon>Saccharomycotina</taxon>
        <taxon>Pichiomycetes</taxon>
        <taxon>Debaryomycetaceae</taxon>
        <taxon>Yamadazyma</taxon>
    </lineage>
</organism>
<accession>A0ACA9YD35</accession>
<evidence type="ECO:0000313" key="1">
    <source>
        <dbReference type="EMBL" id="CAH6722754.1"/>
    </source>
</evidence>
<dbReference type="EMBL" id="CALSDN010000011">
    <property type="protein sequence ID" value="CAH6722754.1"/>
    <property type="molecule type" value="Genomic_DNA"/>
</dbReference>
<gene>
    <name evidence="1" type="ORF">CLIB1444_11S00386</name>
</gene>
<evidence type="ECO:0000313" key="2">
    <source>
        <dbReference type="Proteomes" id="UP001152531"/>
    </source>
</evidence>
<reference evidence="1" key="1">
    <citation type="submission" date="2022-06" db="EMBL/GenBank/DDBJ databases">
        <authorList>
            <person name="Legras J.-L."/>
            <person name="Devillers H."/>
            <person name="Grondin C."/>
        </authorList>
    </citation>
    <scope>NUCLEOTIDE SEQUENCE</scope>
    <source>
        <strain evidence="1">CLIB 1444</strain>
    </source>
</reference>
<protein>
    <submittedName>
        <fullName evidence="1">Uncharacterized protein</fullName>
    </submittedName>
</protein>
<keyword evidence="2" id="KW-1185">Reference proteome</keyword>